<dbReference type="GeneID" id="69832175"/>
<proteinExistence type="predicted"/>
<evidence type="ECO:0000313" key="1">
    <source>
        <dbReference type="EMBL" id="PLA58108.1"/>
    </source>
</evidence>
<dbReference type="Pfam" id="PF00300">
    <property type="entry name" value="His_Phos_1"/>
    <property type="match status" value="1"/>
</dbReference>
<dbReference type="EMBL" id="PKJX01000001">
    <property type="protein sequence ID" value="PLA58108.1"/>
    <property type="molecule type" value="Genomic_DNA"/>
</dbReference>
<dbReference type="InterPro" id="IPR013078">
    <property type="entry name" value="His_Pase_superF_clade-1"/>
</dbReference>
<name>A0AAP8J269_LACRH</name>
<dbReference type="Gene3D" id="3.40.50.1240">
    <property type="entry name" value="Phosphoglycerate mutase-like"/>
    <property type="match status" value="1"/>
</dbReference>
<dbReference type="RefSeq" id="WP_047676274.1">
    <property type="nucleotide sequence ID" value="NZ_CP017063.1"/>
</dbReference>
<dbReference type="SMART" id="SM00855">
    <property type="entry name" value="PGAM"/>
    <property type="match status" value="1"/>
</dbReference>
<protein>
    <submittedName>
        <fullName evidence="1">Histidine phosphatase family protein</fullName>
    </submittedName>
</protein>
<dbReference type="GO" id="GO:0016791">
    <property type="term" value="F:phosphatase activity"/>
    <property type="evidence" value="ECO:0007669"/>
    <property type="project" value="TreeGrafter"/>
</dbReference>
<dbReference type="PANTHER" id="PTHR48100:SF1">
    <property type="entry name" value="HISTIDINE PHOSPHATASE FAMILY PROTEIN-RELATED"/>
    <property type="match status" value="1"/>
</dbReference>
<comment type="caution">
    <text evidence="1">The sequence shown here is derived from an EMBL/GenBank/DDBJ whole genome shotgun (WGS) entry which is preliminary data.</text>
</comment>
<gene>
    <name evidence="1" type="ORF">CYJ91_00710</name>
</gene>
<dbReference type="InterPro" id="IPR029033">
    <property type="entry name" value="His_PPase_superfam"/>
</dbReference>
<dbReference type="Proteomes" id="UP000234212">
    <property type="component" value="Unassembled WGS sequence"/>
</dbReference>
<accession>A0AAP8J269</accession>
<dbReference type="PANTHER" id="PTHR48100">
    <property type="entry name" value="BROAD-SPECIFICITY PHOSPHATASE YOR283W-RELATED"/>
    <property type="match status" value="1"/>
</dbReference>
<dbReference type="CDD" id="cd07067">
    <property type="entry name" value="HP_PGM_like"/>
    <property type="match status" value="1"/>
</dbReference>
<dbReference type="GO" id="GO:0005737">
    <property type="term" value="C:cytoplasm"/>
    <property type="evidence" value="ECO:0007669"/>
    <property type="project" value="TreeGrafter"/>
</dbReference>
<dbReference type="SUPFAM" id="SSF53254">
    <property type="entry name" value="Phosphoglycerate mutase-like"/>
    <property type="match status" value="1"/>
</dbReference>
<sequence>MAIIDLIRHAEPDVTVHDDMLRPLTQTGRQQAQRLASKLRNVPYTALFSSPYKRAIDTITPIACNHGLLLHTIDQLIERKMPTWVQDFPTYVRQQWQDLTFAKSPGESIYQVQERYLSFLCTLPDAGFVAIGSHGTAISSVIEMALPGKGKNFFSTLGYADVTRIEVHKQRIISVKRMAEGSLTFEKLTSF</sequence>
<organism evidence="1 2">
    <name type="scientific">Lacticaseibacillus rhamnosus</name>
    <name type="common">Lactobacillus rhamnosus</name>
    <dbReference type="NCBI Taxonomy" id="47715"/>
    <lineage>
        <taxon>Bacteria</taxon>
        <taxon>Bacillati</taxon>
        <taxon>Bacillota</taxon>
        <taxon>Bacilli</taxon>
        <taxon>Lactobacillales</taxon>
        <taxon>Lactobacillaceae</taxon>
        <taxon>Lacticaseibacillus</taxon>
    </lineage>
</organism>
<dbReference type="InterPro" id="IPR050275">
    <property type="entry name" value="PGM_Phosphatase"/>
</dbReference>
<dbReference type="AlphaFoldDB" id="A0AAP8J269"/>
<evidence type="ECO:0000313" key="2">
    <source>
        <dbReference type="Proteomes" id="UP000234212"/>
    </source>
</evidence>
<reference evidence="1 2" key="1">
    <citation type="submission" date="2017-12" db="EMBL/GenBank/DDBJ databases">
        <title>Phylogenetic diversity of female urinary microbiome.</title>
        <authorList>
            <person name="Thomas-White K."/>
            <person name="Wolfe A.J."/>
        </authorList>
    </citation>
    <scope>NUCLEOTIDE SEQUENCE [LARGE SCALE GENOMIC DNA]</scope>
    <source>
        <strain evidence="1 2">UMB0004</strain>
    </source>
</reference>